<name>A0A6N8DJC9_RHOAC</name>
<keyword evidence="4 8" id="KW-0067">ATP-binding</keyword>
<dbReference type="InterPro" id="IPR017911">
    <property type="entry name" value="MacB-like_ATP-bd"/>
</dbReference>
<keyword evidence="1" id="KW-0813">Transport</keyword>
<dbReference type="Pfam" id="PF00005">
    <property type="entry name" value="ABC_tran"/>
    <property type="match status" value="1"/>
</dbReference>
<dbReference type="InterPro" id="IPR003593">
    <property type="entry name" value="AAA+_ATPase"/>
</dbReference>
<evidence type="ECO:0000256" key="3">
    <source>
        <dbReference type="ARBA" id="ARBA00022741"/>
    </source>
</evidence>
<dbReference type="GO" id="GO:0022857">
    <property type="term" value="F:transmembrane transporter activity"/>
    <property type="evidence" value="ECO:0007669"/>
    <property type="project" value="TreeGrafter"/>
</dbReference>
<evidence type="ECO:0000259" key="7">
    <source>
        <dbReference type="PROSITE" id="PS50893"/>
    </source>
</evidence>
<dbReference type="PROSITE" id="PS00211">
    <property type="entry name" value="ABC_TRANSPORTER_1"/>
    <property type="match status" value="1"/>
</dbReference>
<dbReference type="GO" id="GO:0005886">
    <property type="term" value="C:plasma membrane"/>
    <property type="evidence" value="ECO:0007669"/>
    <property type="project" value="TreeGrafter"/>
</dbReference>
<keyword evidence="3" id="KW-0547">Nucleotide-binding</keyword>
<dbReference type="InterPro" id="IPR015854">
    <property type="entry name" value="ABC_transpr_LolD-like"/>
</dbReference>
<evidence type="ECO:0000313" key="9">
    <source>
        <dbReference type="Proteomes" id="UP000439113"/>
    </source>
</evidence>
<evidence type="ECO:0000256" key="2">
    <source>
        <dbReference type="ARBA" id="ARBA00022519"/>
    </source>
</evidence>
<dbReference type="EMBL" id="WNKS01000004">
    <property type="protein sequence ID" value="MTV30642.1"/>
    <property type="molecule type" value="Genomic_DNA"/>
</dbReference>
<evidence type="ECO:0000313" key="8">
    <source>
        <dbReference type="EMBL" id="MTV30642.1"/>
    </source>
</evidence>
<evidence type="ECO:0000256" key="4">
    <source>
        <dbReference type="ARBA" id="ARBA00022840"/>
    </source>
</evidence>
<dbReference type="PANTHER" id="PTHR24220:SF659">
    <property type="entry name" value="TRANSPORTER, PUTATIVE-RELATED"/>
    <property type="match status" value="1"/>
</dbReference>
<dbReference type="InterPro" id="IPR027417">
    <property type="entry name" value="P-loop_NTPase"/>
</dbReference>
<keyword evidence="5" id="KW-1278">Translocase</keyword>
<dbReference type="PROSITE" id="PS50893">
    <property type="entry name" value="ABC_TRANSPORTER_2"/>
    <property type="match status" value="1"/>
</dbReference>
<protein>
    <submittedName>
        <fullName evidence="8">ATP-binding cassette domain-containing protein</fullName>
    </submittedName>
</protein>
<evidence type="ECO:0000256" key="5">
    <source>
        <dbReference type="ARBA" id="ARBA00022967"/>
    </source>
</evidence>
<comment type="similarity">
    <text evidence="6">Belongs to the ABC transporter superfamily. Macrolide exporter (TC 3.A.1.122) family.</text>
</comment>
<reference evidence="8 9" key="1">
    <citation type="submission" date="2019-11" db="EMBL/GenBank/DDBJ databases">
        <title>Whole-genome sequence of a Rhodoblastus acidophilus DSM 142.</title>
        <authorList>
            <person name="Kyndt J.A."/>
            <person name="Meyer T.E."/>
        </authorList>
    </citation>
    <scope>NUCLEOTIDE SEQUENCE [LARGE SCALE GENOMIC DNA]</scope>
    <source>
        <strain evidence="8 9">DSM 142</strain>
    </source>
</reference>
<dbReference type="InterPro" id="IPR017871">
    <property type="entry name" value="ABC_transporter-like_CS"/>
</dbReference>
<organism evidence="8 9">
    <name type="scientific">Rhodoblastus acidophilus</name>
    <name type="common">Rhodopseudomonas acidophila</name>
    <dbReference type="NCBI Taxonomy" id="1074"/>
    <lineage>
        <taxon>Bacteria</taxon>
        <taxon>Pseudomonadati</taxon>
        <taxon>Pseudomonadota</taxon>
        <taxon>Alphaproteobacteria</taxon>
        <taxon>Hyphomicrobiales</taxon>
        <taxon>Rhodoblastaceae</taxon>
        <taxon>Rhodoblastus</taxon>
    </lineage>
</organism>
<dbReference type="InterPro" id="IPR003439">
    <property type="entry name" value="ABC_transporter-like_ATP-bd"/>
</dbReference>
<dbReference type="FunFam" id="3.40.50.300:FF:000032">
    <property type="entry name" value="Export ABC transporter ATP-binding protein"/>
    <property type="match status" value="1"/>
</dbReference>
<dbReference type="GO" id="GO:0016887">
    <property type="term" value="F:ATP hydrolysis activity"/>
    <property type="evidence" value="ECO:0007669"/>
    <property type="project" value="InterPro"/>
</dbReference>
<dbReference type="RefSeq" id="WP_155445334.1">
    <property type="nucleotide sequence ID" value="NZ_JAOQNR010000005.1"/>
</dbReference>
<gene>
    <name evidence="8" type="ORF">GJ654_06500</name>
</gene>
<dbReference type="SMART" id="SM00382">
    <property type="entry name" value="AAA"/>
    <property type="match status" value="1"/>
</dbReference>
<dbReference type="PANTHER" id="PTHR24220">
    <property type="entry name" value="IMPORT ATP-BINDING PROTEIN"/>
    <property type="match status" value="1"/>
</dbReference>
<keyword evidence="2" id="KW-0997">Cell inner membrane</keyword>
<dbReference type="Proteomes" id="UP000439113">
    <property type="component" value="Unassembled WGS sequence"/>
</dbReference>
<dbReference type="GO" id="GO:0005524">
    <property type="term" value="F:ATP binding"/>
    <property type="evidence" value="ECO:0007669"/>
    <property type="project" value="UniProtKB-KW"/>
</dbReference>
<comment type="caution">
    <text evidence="8">The sequence shown here is derived from an EMBL/GenBank/DDBJ whole genome shotgun (WGS) entry which is preliminary data.</text>
</comment>
<evidence type="ECO:0000256" key="6">
    <source>
        <dbReference type="ARBA" id="ARBA00038388"/>
    </source>
</evidence>
<dbReference type="GO" id="GO:0098796">
    <property type="term" value="C:membrane protein complex"/>
    <property type="evidence" value="ECO:0007669"/>
    <property type="project" value="UniProtKB-ARBA"/>
</dbReference>
<dbReference type="CDD" id="cd03255">
    <property type="entry name" value="ABC_MJ0796_LolCDE_FtsE"/>
    <property type="match status" value="1"/>
</dbReference>
<sequence>MPQSAISLVDVNLTLGDGEARAHILKNVSLDVARGETLALLGPSGSGKSSLLMVMAGLEGVDSGAVEIAGRRLDRMGEDDLARFRGAHIGVVFQAFHLVQTLTALENVALPLELAGVANAFSRAKEALAQVSLSHREKHYPAQMSGGEQQRVALARALVVKPDILFADEPTGNLDSAVGAEIVELMFALNRAHGSTLVLVTHDERLAARCTRIVRLRNGAVETDTQPELQNA</sequence>
<dbReference type="AlphaFoldDB" id="A0A6N8DJC9"/>
<evidence type="ECO:0000256" key="1">
    <source>
        <dbReference type="ARBA" id="ARBA00022448"/>
    </source>
</evidence>
<keyword evidence="2" id="KW-0472">Membrane</keyword>
<dbReference type="Gene3D" id="3.40.50.300">
    <property type="entry name" value="P-loop containing nucleotide triphosphate hydrolases"/>
    <property type="match status" value="1"/>
</dbReference>
<keyword evidence="2" id="KW-1003">Cell membrane</keyword>
<dbReference type="SUPFAM" id="SSF52540">
    <property type="entry name" value="P-loop containing nucleoside triphosphate hydrolases"/>
    <property type="match status" value="1"/>
</dbReference>
<dbReference type="OrthoDB" id="9786950at2"/>
<feature type="domain" description="ABC transporter" evidence="7">
    <location>
        <begin position="6"/>
        <end position="232"/>
    </location>
</feature>
<accession>A0A6N8DJC9</accession>
<proteinExistence type="inferred from homology"/>